<gene>
    <name evidence="1" type="ORF">L484_016382</name>
</gene>
<reference evidence="2" key="1">
    <citation type="submission" date="2013-01" db="EMBL/GenBank/DDBJ databases">
        <title>Draft Genome Sequence of a Mulberry Tree, Morus notabilis C.K. Schneid.</title>
        <authorList>
            <person name="He N."/>
            <person name="Zhao S."/>
        </authorList>
    </citation>
    <scope>NUCLEOTIDE SEQUENCE</scope>
</reference>
<keyword evidence="2" id="KW-1185">Reference proteome</keyword>
<dbReference type="AlphaFoldDB" id="W9RYS2"/>
<dbReference type="EMBL" id="KE345299">
    <property type="protein sequence ID" value="EXB99406.1"/>
    <property type="molecule type" value="Genomic_DNA"/>
</dbReference>
<dbReference type="Proteomes" id="UP000030645">
    <property type="component" value="Unassembled WGS sequence"/>
</dbReference>
<evidence type="ECO:0000313" key="2">
    <source>
        <dbReference type="Proteomes" id="UP000030645"/>
    </source>
</evidence>
<organism evidence="1 2">
    <name type="scientific">Morus notabilis</name>
    <dbReference type="NCBI Taxonomy" id="981085"/>
    <lineage>
        <taxon>Eukaryota</taxon>
        <taxon>Viridiplantae</taxon>
        <taxon>Streptophyta</taxon>
        <taxon>Embryophyta</taxon>
        <taxon>Tracheophyta</taxon>
        <taxon>Spermatophyta</taxon>
        <taxon>Magnoliopsida</taxon>
        <taxon>eudicotyledons</taxon>
        <taxon>Gunneridae</taxon>
        <taxon>Pentapetalae</taxon>
        <taxon>rosids</taxon>
        <taxon>fabids</taxon>
        <taxon>Rosales</taxon>
        <taxon>Moraceae</taxon>
        <taxon>Moreae</taxon>
        <taxon>Morus</taxon>
    </lineage>
</organism>
<name>W9RYS2_9ROSA</name>
<protein>
    <submittedName>
        <fullName evidence="1">Uncharacterized protein</fullName>
    </submittedName>
</protein>
<accession>W9RYS2</accession>
<sequence>MLTRLCDGIVKPKLFLSTNHPLPISPGPVEPTTVSPALVVPAWKKAMQAEYTALMYNQTWELVPIS</sequence>
<proteinExistence type="predicted"/>
<evidence type="ECO:0000313" key="1">
    <source>
        <dbReference type="EMBL" id="EXB99406.1"/>
    </source>
</evidence>